<dbReference type="RefSeq" id="XP_003746640.1">
    <property type="nucleotide sequence ID" value="XM_003746592.1"/>
</dbReference>
<feature type="domain" description="Protein kinase" evidence="6">
    <location>
        <begin position="4"/>
        <end position="260"/>
    </location>
</feature>
<dbReference type="Proteomes" id="UP000694867">
    <property type="component" value="Unplaced"/>
</dbReference>
<evidence type="ECO:0000313" key="8">
    <source>
        <dbReference type="RefSeq" id="XP_003746640.1"/>
    </source>
</evidence>
<evidence type="ECO:0000256" key="4">
    <source>
        <dbReference type="ARBA" id="ARBA00022777"/>
    </source>
</evidence>
<evidence type="ECO:0000256" key="1">
    <source>
        <dbReference type="ARBA" id="ARBA00022527"/>
    </source>
</evidence>
<name>A0AAJ6QWZ9_9ACAR</name>
<keyword evidence="4" id="KW-0418">Kinase</keyword>
<evidence type="ECO:0000256" key="5">
    <source>
        <dbReference type="ARBA" id="ARBA00022840"/>
    </source>
</evidence>
<keyword evidence="1" id="KW-0723">Serine/threonine-protein kinase</keyword>
<dbReference type="InterPro" id="IPR008271">
    <property type="entry name" value="Ser/Thr_kinase_AS"/>
</dbReference>
<organism evidence="7 8">
    <name type="scientific">Galendromus occidentalis</name>
    <name type="common">western predatory mite</name>
    <dbReference type="NCBI Taxonomy" id="34638"/>
    <lineage>
        <taxon>Eukaryota</taxon>
        <taxon>Metazoa</taxon>
        <taxon>Ecdysozoa</taxon>
        <taxon>Arthropoda</taxon>
        <taxon>Chelicerata</taxon>
        <taxon>Arachnida</taxon>
        <taxon>Acari</taxon>
        <taxon>Parasitiformes</taxon>
        <taxon>Mesostigmata</taxon>
        <taxon>Gamasina</taxon>
        <taxon>Phytoseioidea</taxon>
        <taxon>Phytoseiidae</taxon>
        <taxon>Typhlodrominae</taxon>
        <taxon>Galendromus</taxon>
    </lineage>
</organism>
<keyword evidence="5" id="KW-0067">ATP-binding</keyword>
<gene>
    <name evidence="8" type="primary">LOC100907619</name>
</gene>
<dbReference type="KEGG" id="goe:100907619"/>
<dbReference type="PANTHER" id="PTHR24353">
    <property type="entry name" value="CYCLIC NUCLEOTIDE-DEPENDENT PROTEIN KINASE"/>
    <property type="match status" value="1"/>
</dbReference>
<accession>A0AAJ6QWZ9</accession>
<evidence type="ECO:0000256" key="2">
    <source>
        <dbReference type="ARBA" id="ARBA00022679"/>
    </source>
</evidence>
<proteinExistence type="predicted"/>
<evidence type="ECO:0000256" key="3">
    <source>
        <dbReference type="ARBA" id="ARBA00022741"/>
    </source>
</evidence>
<dbReference type="SUPFAM" id="SSF56112">
    <property type="entry name" value="Protein kinase-like (PK-like)"/>
    <property type="match status" value="1"/>
</dbReference>
<dbReference type="GeneID" id="100907619"/>
<dbReference type="PANTHER" id="PTHR24353:SF37">
    <property type="entry name" value="CAMP-DEPENDENT PROTEIN KINASE CATALYTIC SUBUNIT PRKX"/>
    <property type="match status" value="1"/>
</dbReference>
<reference evidence="8" key="1">
    <citation type="submission" date="2025-08" db="UniProtKB">
        <authorList>
            <consortium name="RefSeq"/>
        </authorList>
    </citation>
    <scope>IDENTIFICATION</scope>
</reference>
<evidence type="ECO:0000259" key="6">
    <source>
        <dbReference type="PROSITE" id="PS50011"/>
    </source>
</evidence>
<dbReference type="InterPro" id="IPR000719">
    <property type="entry name" value="Prot_kinase_dom"/>
</dbReference>
<dbReference type="Gene3D" id="1.10.510.10">
    <property type="entry name" value="Transferase(Phosphotransferase) domain 1"/>
    <property type="match status" value="1"/>
</dbReference>
<dbReference type="GO" id="GO:0005952">
    <property type="term" value="C:cAMP-dependent protein kinase complex"/>
    <property type="evidence" value="ECO:0007669"/>
    <property type="project" value="TreeGrafter"/>
</dbReference>
<dbReference type="AlphaFoldDB" id="A0AAJ6QWZ9"/>
<evidence type="ECO:0000313" key="7">
    <source>
        <dbReference type="Proteomes" id="UP000694867"/>
    </source>
</evidence>
<protein>
    <submittedName>
        <fullName evidence="8">cAMP-dependent protein kinase catalytic subunit beta-like</fullName>
    </submittedName>
</protein>
<dbReference type="GO" id="GO:0005524">
    <property type="term" value="F:ATP binding"/>
    <property type="evidence" value="ECO:0007669"/>
    <property type="project" value="UniProtKB-KW"/>
</dbReference>
<dbReference type="InterPro" id="IPR011009">
    <property type="entry name" value="Kinase-like_dom_sf"/>
</dbReference>
<dbReference type="Pfam" id="PF00069">
    <property type="entry name" value="Pkinase"/>
    <property type="match status" value="1"/>
</dbReference>
<keyword evidence="3" id="KW-0547">Nucleotide-binding</keyword>
<keyword evidence="2" id="KW-0808">Transferase</keyword>
<dbReference type="PROSITE" id="PS50011">
    <property type="entry name" value="PROTEIN_KINASE_DOM"/>
    <property type="match status" value="1"/>
</dbReference>
<dbReference type="SMART" id="SM00220">
    <property type="entry name" value="S_TKc"/>
    <property type="match status" value="1"/>
</dbReference>
<dbReference type="PROSITE" id="PS00108">
    <property type="entry name" value="PROTEIN_KINASE_ST"/>
    <property type="match status" value="1"/>
</dbReference>
<dbReference type="Gene3D" id="3.30.200.20">
    <property type="entry name" value="Phosphorylase Kinase, domain 1"/>
    <property type="match status" value="1"/>
</dbReference>
<sequence length="307" mass="35481">MSNIRILGYLSTGSYASIFKIIHLPNRQKRVLKVLPKEKFRTDYKKQRVVLEKLIQFAAQSQFVVAMYFAFEDHLNLYLGMEYAKYGDLSRFVRPVVTERLAKLFLAQMILAIEYLHRCQVVHRDLKLTNFFVFNDGYIKLGDLGLAKRISDRTYTAFTATPYVAPEMLTSDGHGRGVDFWSLGIILYRMLYNKHPFVDENYQDQQLIDGIRAGVVRWPSGVDRDSAAAELIKSLLKTRAAARLGNSRLGLAQLKRHKWLAEISFQRLVRKEIRFEVNLTSVRARRAGDFRPAPAGQAYDEEEFRGF</sequence>
<dbReference type="GO" id="GO:0004691">
    <property type="term" value="F:cAMP-dependent protein kinase activity"/>
    <property type="evidence" value="ECO:0007669"/>
    <property type="project" value="TreeGrafter"/>
</dbReference>
<keyword evidence="7" id="KW-1185">Reference proteome</keyword>